<dbReference type="InterPro" id="IPR014729">
    <property type="entry name" value="Rossmann-like_a/b/a_fold"/>
</dbReference>
<protein>
    <submittedName>
        <fullName evidence="3">UspA</fullName>
    </submittedName>
</protein>
<evidence type="ECO:0000256" key="1">
    <source>
        <dbReference type="ARBA" id="ARBA00008791"/>
    </source>
</evidence>
<dbReference type="PANTHER" id="PTHR46268:SF6">
    <property type="entry name" value="UNIVERSAL STRESS PROTEIN UP12"/>
    <property type="match status" value="1"/>
</dbReference>
<sequence>MKKILVPTDFSDQASYALEVAYHIAKRAQSQLILLHVVEDTNVASMHYTGEIDMPHMEDRLFMMKLIEKGKKDLADLSSNSQYADIIVEQQLRIGSPYHNIRDIIQEHDVDLVVMGTKGSSGLEEFLIGSNAEKVVRHAKCPVLTIHKKAESFDFKDIVYATALEDEEEQCVNIVKSFQSLYGSTLHLLRVNTPNNFQSDKTARPELEAFAKRCNLQNYKIHIYNEGSEEEGIIYFAESVNADLIAMATHGRTGLAHLLTGSIAEDVVNHTKRPVLTYVIGKNK</sequence>
<evidence type="ECO:0000313" key="3">
    <source>
        <dbReference type="EMBL" id="ELR68543.1"/>
    </source>
</evidence>
<keyword evidence="4" id="KW-1185">Reference proteome</keyword>
<comment type="similarity">
    <text evidence="1">Belongs to the universal stress protein A family.</text>
</comment>
<proteinExistence type="inferred from homology"/>
<dbReference type="RefSeq" id="WP_009583194.1">
    <property type="nucleotide sequence ID" value="NZ_AMZN01000110.1"/>
</dbReference>
<comment type="caution">
    <text evidence="3">The sequence shown here is derived from an EMBL/GenBank/DDBJ whole genome shotgun (WGS) entry which is preliminary data.</text>
</comment>
<reference evidence="3 4" key="1">
    <citation type="submission" date="2012-12" db="EMBL/GenBank/DDBJ databases">
        <title>Genome assembly of Fulvivirga imtechensis AK7.</title>
        <authorList>
            <person name="Nupur N."/>
            <person name="Khatri I."/>
            <person name="Kumar R."/>
            <person name="Subramanian S."/>
            <person name="Pinnaka A."/>
        </authorList>
    </citation>
    <scope>NUCLEOTIDE SEQUENCE [LARGE SCALE GENOMIC DNA]</scope>
    <source>
        <strain evidence="3 4">AK7</strain>
    </source>
</reference>
<gene>
    <name evidence="3" type="ORF">C900_00284</name>
</gene>
<organism evidence="3 4">
    <name type="scientific">Fulvivirga imtechensis AK7</name>
    <dbReference type="NCBI Taxonomy" id="1237149"/>
    <lineage>
        <taxon>Bacteria</taxon>
        <taxon>Pseudomonadati</taxon>
        <taxon>Bacteroidota</taxon>
        <taxon>Cytophagia</taxon>
        <taxon>Cytophagales</taxon>
        <taxon>Fulvivirgaceae</taxon>
        <taxon>Fulvivirga</taxon>
    </lineage>
</organism>
<evidence type="ECO:0000259" key="2">
    <source>
        <dbReference type="Pfam" id="PF00582"/>
    </source>
</evidence>
<dbReference type="InterPro" id="IPR006016">
    <property type="entry name" value="UspA"/>
</dbReference>
<dbReference type="InterPro" id="IPR006015">
    <property type="entry name" value="Universal_stress_UspA"/>
</dbReference>
<dbReference type="PATRIC" id="fig|1237149.3.peg.5399"/>
<feature type="domain" description="UspA" evidence="2">
    <location>
        <begin position="155"/>
        <end position="276"/>
    </location>
</feature>
<dbReference type="Proteomes" id="UP000011135">
    <property type="component" value="Unassembled WGS sequence"/>
</dbReference>
<dbReference type="Gene3D" id="3.40.50.620">
    <property type="entry name" value="HUPs"/>
    <property type="match status" value="2"/>
</dbReference>
<dbReference type="PANTHER" id="PTHR46268">
    <property type="entry name" value="STRESS RESPONSE PROTEIN NHAX"/>
    <property type="match status" value="1"/>
</dbReference>
<dbReference type="Pfam" id="PF00582">
    <property type="entry name" value="Usp"/>
    <property type="match status" value="2"/>
</dbReference>
<dbReference type="OrthoDB" id="1522603at2"/>
<evidence type="ECO:0000313" key="4">
    <source>
        <dbReference type="Proteomes" id="UP000011135"/>
    </source>
</evidence>
<name>L8JJV9_9BACT</name>
<accession>L8JJV9</accession>
<dbReference type="CDD" id="cd00293">
    <property type="entry name" value="USP-like"/>
    <property type="match status" value="2"/>
</dbReference>
<dbReference type="eggNOG" id="COG0589">
    <property type="taxonomic scope" value="Bacteria"/>
</dbReference>
<dbReference type="PRINTS" id="PR01438">
    <property type="entry name" value="UNVRSLSTRESS"/>
</dbReference>
<dbReference type="SUPFAM" id="SSF52402">
    <property type="entry name" value="Adenine nucleotide alpha hydrolases-like"/>
    <property type="match status" value="2"/>
</dbReference>
<dbReference type="EMBL" id="AMZN01000110">
    <property type="protein sequence ID" value="ELR68543.1"/>
    <property type="molecule type" value="Genomic_DNA"/>
</dbReference>
<feature type="domain" description="UspA" evidence="2">
    <location>
        <begin position="1"/>
        <end position="146"/>
    </location>
</feature>
<dbReference type="AlphaFoldDB" id="L8JJV9"/>